<dbReference type="EMBL" id="JASPKY010000863">
    <property type="protein sequence ID" value="KAK9680854.1"/>
    <property type="molecule type" value="Genomic_DNA"/>
</dbReference>
<gene>
    <name evidence="1" type="ORF">QE152_g38780</name>
</gene>
<dbReference type="Proteomes" id="UP001458880">
    <property type="component" value="Unassembled WGS sequence"/>
</dbReference>
<reference evidence="1 2" key="1">
    <citation type="journal article" date="2024" name="BMC Genomics">
        <title>De novo assembly and annotation of Popillia japonica's genome with initial clues to its potential as an invasive pest.</title>
        <authorList>
            <person name="Cucini C."/>
            <person name="Boschi S."/>
            <person name="Funari R."/>
            <person name="Cardaioli E."/>
            <person name="Iannotti N."/>
            <person name="Marturano G."/>
            <person name="Paoli F."/>
            <person name="Bruttini M."/>
            <person name="Carapelli A."/>
            <person name="Frati F."/>
            <person name="Nardi F."/>
        </authorList>
    </citation>
    <scope>NUCLEOTIDE SEQUENCE [LARGE SCALE GENOMIC DNA]</scope>
    <source>
        <strain evidence="1">DMR45628</strain>
    </source>
</reference>
<proteinExistence type="predicted"/>
<name>A0AAW1HVF9_POPJA</name>
<evidence type="ECO:0000313" key="2">
    <source>
        <dbReference type="Proteomes" id="UP001458880"/>
    </source>
</evidence>
<evidence type="ECO:0000313" key="1">
    <source>
        <dbReference type="EMBL" id="KAK9680854.1"/>
    </source>
</evidence>
<dbReference type="AlphaFoldDB" id="A0AAW1HVF9"/>
<protein>
    <submittedName>
        <fullName evidence="1">Uncharacterized protein</fullName>
    </submittedName>
</protein>
<keyword evidence="2" id="KW-1185">Reference proteome</keyword>
<comment type="caution">
    <text evidence="1">The sequence shown here is derived from an EMBL/GenBank/DDBJ whole genome shotgun (WGS) entry which is preliminary data.</text>
</comment>
<sequence>MAEEELYVRLRHKGHFIWCNFKANLISAIDKVKAQLNIAENVDLVFMDKDGAIISKDFLIDYIKFHEKGVILQIQTDTVDEIDIDASRSNNSTLTVYEENTINNQNTEDIQILQIESCHNANSDILAFDLETLLNTTPLGNSVLNYYKTNGILDNTRRNRLVDTISKHIFTYIINHRLKHPEYNILTSKIISLFPNESASTYYVPAIRKADSTNRKHILARGKLVDKTKNLIFLSGERRRKSTPEEEALSDTEDDNAEGASVWLKTRNEPWCEVVEQWKIAYTKRKRDTCNNLQDFFNNWPILRDARADTLINIDFDFLYPNSGLLLISGWNHFLNKIKECGSKSDDCNVLLNCLEQSTDESSRLTCHTYRPLQSTFKRKTEISEKFLAKVLAQLFTITQ</sequence>
<accession>A0AAW1HVF9</accession>
<organism evidence="1 2">
    <name type="scientific">Popillia japonica</name>
    <name type="common">Japanese beetle</name>
    <dbReference type="NCBI Taxonomy" id="7064"/>
    <lineage>
        <taxon>Eukaryota</taxon>
        <taxon>Metazoa</taxon>
        <taxon>Ecdysozoa</taxon>
        <taxon>Arthropoda</taxon>
        <taxon>Hexapoda</taxon>
        <taxon>Insecta</taxon>
        <taxon>Pterygota</taxon>
        <taxon>Neoptera</taxon>
        <taxon>Endopterygota</taxon>
        <taxon>Coleoptera</taxon>
        <taxon>Polyphaga</taxon>
        <taxon>Scarabaeiformia</taxon>
        <taxon>Scarabaeidae</taxon>
        <taxon>Rutelinae</taxon>
        <taxon>Popillia</taxon>
    </lineage>
</organism>